<accession>A0A212LYT7</accession>
<reference evidence="1" key="1">
    <citation type="submission" date="2016-08" db="EMBL/GenBank/DDBJ databases">
        <authorList>
            <person name="Seilhamer J.J."/>
        </authorList>
    </citation>
    <scope>NUCLEOTIDE SEQUENCE</scope>
    <source>
        <strain evidence="1">86</strain>
    </source>
</reference>
<protein>
    <submittedName>
        <fullName evidence="1">Uncharacterized protein</fullName>
    </submittedName>
</protein>
<sequence length="81" mass="8764">MKVTVNKAFFLGQALPVAEFGKIALSAFSGRLAVASYGNTVNFRVPADVIESGQVDLTLEEWRQLLAKVQQAPGVMVNIEL</sequence>
<dbReference type="RefSeq" id="WP_288185311.1">
    <property type="nucleotide sequence ID" value="NZ_LT608335.1"/>
</dbReference>
<gene>
    <name evidence="1" type="ORF">KL86SPO_50473</name>
</gene>
<dbReference type="AlphaFoldDB" id="A0A212LYT7"/>
<proteinExistence type="predicted"/>
<dbReference type="EMBL" id="FMJE01000005">
    <property type="protein sequence ID" value="SCM82702.1"/>
    <property type="molecule type" value="Genomic_DNA"/>
</dbReference>
<organism evidence="1">
    <name type="scientific">uncultured Sporomusa sp</name>
    <dbReference type="NCBI Taxonomy" id="307249"/>
    <lineage>
        <taxon>Bacteria</taxon>
        <taxon>Bacillati</taxon>
        <taxon>Bacillota</taxon>
        <taxon>Negativicutes</taxon>
        <taxon>Selenomonadales</taxon>
        <taxon>Sporomusaceae</taxon>
        <taxon>Sporomusa</taxon>
        <taxon>environmental samples</taxon>
    </lineage>
</organism>
<evidence type="ECO:0000313" key="1">
    <source>
        <dbReference type="EMBL" id="SCM82702.1"/>
    </source>
</evidence>
<name>A0A212LYT7_9FIRM</name>